<accession>A0ABX7FH89</accession>
<name>A0ABX7FH89_BRECH</name>
<proteinExistence type="predicted"/>
<organism evidence="2 3">
    <name type="scientific">Brevibacillus choshinensis</name>
    <dbReference type="NCBI Taxonomy" id="54911"/>
    <lineage>
        <taxon>Bacteria</taxon>
        <taxon>Bacillati</taxon>
        <taxon>Bacillota</taxon>
        <taxon>Bacilli</taxon>
        <taxon>Bacillales</taxon>
        <taxon>Paenibacillaceae</taxon>
        <taxon>Brevibacillus</taxon>
    </lineage>
</organism>
<gene>
    <name evidence="2" type="ORF">JNE38_18320</name>
</gene>
<protein>
    <recommendedName>
        <fullName evidence="4">DNA-binding protein</fullName>
    </recommendedName>
</protein>
<keyword evidence="1" id="KW-0175">Coiled coil</keyword>
<dbReference type="EMBL" id="CP069127">
    <property type="protein sequence ID" value="QRG65569.1"/>
    <property type="molecule type" value="Genomic_DNA"/>
</dbReference>
<dbReference type="RefSeq" id="WP_203255078.1">
    <property type="nucleotide sequence ID" value="NZ_CP069127.1"/>
</dbReference>
<evidence type="ECO:0000313" key="3">
    <source>
        <dbReference type="Proteomes" id="UP000596248"/>
    </source>
</evidence>
<dbReference type="Proteomes" id="UP000596248">
    <property type="component" value="Chromosome"/>
</dbReference>
<evidence type="ECO:0000256" key="1">
    <source>
        <dbReference type="SAM" id="Coils"/>
    </source>
</evidence>
<evidence type="ECO:0000313" key="2">
    <source>
        <dbReference type="EMBL" id="QRG65569.1"/>
    </source>
</evidence>
<feature type="coiled-coil region" evidence="1">
    <location>
        <begin position="85"/>
        <end position="116"/>
    </location>
</feature>
<sequence length="173" mass="20101">MANNRIIHGKNTQVRIQEAWDLIILNGKHPTVTEFAKMSKISYSTFTHKYKDWADKVRERRDMKRGTRKLSPVTLPKNTVTIETWKQAEDQINDLQKDLTKLRRELERVVKELKEAKPLAAKSVKLESDNSRLLGAIDYLYSQLKMRGATTEQLQLIVKTVQKHIFPVSISNE</sequence>
<evidence type="ECO:0008006" key="4">
    <source>
        <dbReference type="Google" id="ProtNLM"/>
    </source>
</evidence>
<keyword evidence="3" id="KW-1185">Reference proteome</keyword>
<reference evidence="2 3" key="1">
    <citation type="submission" date="2021-01" db="EMBL/GenBank/DDBJ databases">
        <title>Identification of strong promoters based on the transcriptome of Brevibacillus choshinensis.</title>
        <authorList>
            <person name="Yao D."/>
            <person name="Zhang K."/>
            <person name="Wu J."/>
        </authorList>
    </citation>
    <scope>NUCLEOTIDE SEQUENCE [LARGE SCALE GENOMIC DNA]</scope>
    <source>
        <strain evidence="2 3">HPD31-SP3</strain>
    </source>
</reference>